<feature type="transmembrane region" description="Helical" evidence="1">
    <location>
        <begin position="31"/>
        <end position="51"/>
    </location>
</feature>
<protein>
    <submittedName>
        <fullName evidence="2">TrgA family protein</fullName>
    </submittedName>
</protein>
<keyword evidence="3" id="KW-1185">Reference proteome</keyword>
<evidence type="ECO:0000313" key="2">
    <source>
        <dbReference type="EMBL" id="TKZ20766.1"/>
    </source>
</evidence>
<organism evidence="2 3">
    <name type="scientific">Shimia litoralis</name>
    <dbReference type="NCBI Taxonomy" id="420403"/>
    <lineage>
        <taxon>Bacteria</taxon>
        <taxon>Pseudomonadati</taxon>
        <taxon>Pseudomonadota</taxon>
        <taxon>Alphaproteobacteria</taxon>
        <taxon>Rhodobacterales</taxon>
        <taxon>Roseobacteraceae</taxon>
    </lineage>
</organism>
<comment type="caution">
    <text evidence="2">The sequence shown here is derived from an EMBL/GenBank/DDBJ whole genome shotgun (WGS) entry which is preliminary data.</text>
</comment>
<keyword evidence="1" id="KW-0472">Membrane</keyword>
<evidence type="ECO:0000313" key="3">
    <source>
        <dbReference type="Proteomes" id="UP000306575"/>
    </source>
</evidence>
<gene>
    <name evidence="2" type="ORF">FAP39_09580</name>
</gene>
<evidence type="ECO:0000256" key="1">
    <source>
        <dbReference type="SAM" id="Phobius"/>
    </source>
</evidence>
<name>A0A4U7N622_9RHOB</name>
<keyword evidence="1" id="KW-0812">Transmembrane</keyword>
<dbReference type="Proteomes" id="UP000306575">
    <property type="component" value="Unassembled WGS sequence"/>
</dbReference>
<accession>A0A4U7N622</accession>
<dbReference type="EMBL" id="SULI01000009">
    <property type="protein sequence ID" value="TKZ20766.1"/>
    <property type="molecule type" value="Genomic_DNA"/>
</dbReference>
<dbReference type="RefSeq" id="WP_138016172.1">
    <property type="nucleotide sequence ID" value="NZ_SULI01000009.1"/>
</dbReference>
<dbReference type="InterPro" id="IPR047784">
    <property type="entry name" value="TrgA"/>
</dbReference>
<proteinExistence type="predicted"/>
<feature type="transmembrane region" description="Helical" evidence="1">
    <location>
        <begin position="63"/>
        <end position="83"/>
    </location>
</feature>
<keyword evidence="1" id="KW-1133">Transmembrane helix</keyword>
<dbReference type="NCBIfam" id="NF033773">
    <property type="entry name" value="tellur_TrgA"/>
    <property type="match status" value="1"/>
</dbReference>
<dbReference type="OrthoDB" id="7869508at2"/>
<sequence length="146" mass="15367">MPTANRLVAAICLAIIGAIVAELVKPLMPEGAYFGPFTYVSAAIGLGVGWVNLGPRAGGGTAVAINNGLTSVIVLVVVGLLGFGSREMLRQALRHRYTEPMEALRGVLEIAMGYGSYLLDIKIIAVLIIGGIVSGLATETAFRRWR</sequence>
<dbReference type="AlphaFoldDB" id="A0A4U7N622"/>
<feature type="transmembrane region" description="Helical" evidence="1">
    <location>
        <begin position="121"/>
        <end position="142"/>
    </location>
</feature>
<reference evidence="2 3" key="1">
    <citation type="submission" date="2019-04" db="EMBL/GenBank/DDBJ databases">
        <title>Genome sequence of Pelagicola litoralis CL-ES2.</title>
        <authorList>
            <person name="Cao J."/>
        </authorList>
    </citation>
    <scope>NUCLEOTIDE SEQUENCE [LARGE SCALE GENOMIC DNA]</scope>
    <source>
        <strain evidence="2 3">CL-ES2</strain>
    </source>
</reference>